<organism evidence="2">
    <name type="scientific">uncultured marine microorganism HF4000_ANIW137I15</name>
    <dbReference type="NCBI Taxonomy" id="455531"/>
    <lineage>
        <taxon>unclassified sequences</taxon>
        <taxon>environmental samples</taxon>
    </lineage>
</organism>
<dbReference type="AlphaFoldDB" id="B3T4L8"/>
<proteinExistence type="predicted"/>
<sequence>MGGSPFCLPPSRRRSEDRFMKVRVVGLNFRRQKRGTRYDAGDLSLRLGDYCVVDTDHGTEVARVAVNPMILPRERIKGNLPKILRQATEEDIGRFQELEAEEVRARRTALKWIRGMRLPMKIFQVEYHFEEDFATFYFTAKERVDFRQLVRELSGELGMRVEMRQIGARDEARLMNGCGSCGRDLCISSWLPEFRLISIRMAKLQDLALNPSKLSGMCGKLKCCLSYEFREYEGVAKKMPKIGKRVSGCAGCSGCVVKRNILEETFVIRTEEGDKVTATLDDYQESRRQAK</sequence>
<name>B3T4L8_9ZZZZ</name>
<evidence type="ECO:0000259" key="1">
    <source>
        <dbReference type="PROSITE" id="PS51411"/>
    </source>
</evidence>
<accession>B3T4L8</accession>
<dbReference type="Pfam" id="PF04468">
    <property type="entry name" value="PSP1"/>
    <property type="match status" value="1"/>
</dbReference>
<dbReference type="EMBL" id="EU016602">
    <property type="protein sequence ID" value="ABZ07534.1"/>
    <property type="molecule type" value="Genomic_DNA"/>
</dbReference>
<dbReference type="PANTHER" id="PTHR43830:SF3">
    <property type="entry name" value="PROTEIN PSP1"/>
    <property type="match status" value="1"/>
</dbReference>
<dbReference type="NCBIfam" id="NF041131">
    <property type="entry name" value="RicT_YaaT_fam"/>
    <property type="match status" value="1"/>
</dbReference>
<dbReference type="PANTHER" id="PTHR43830">
    <property type="entry name" value="PROTEIN PSP1"/>
    <property type="match status" value="1"/>
</dbReference>
<protein>
    <submittedName>
        <fullName evidence="2">Putative PSP1 C-terminal domain</fullName>
    </submittedName>
</protein>
<dbReference type="InterPro" id="IPR007557">
    <property type="entry name" value="PSP1_C"/>
</dbReference>
<gene>
    <name evidence="2" type="ORF">ALOHA_HF4000ANIW137I15ctg3g17</name>
</gene>
<dbReference type="InterPro" id="IPR047767">
    <property type="entry name" value="PSP1-like"/>
</dbReference>
<dbReference type="PROSITE" id="PS51411">
    <property type="entry name" value="PSP1_C"/>
    <property type="match status" value="1"/>
</dbReference>
<feature type="domain" description="PSP1 C-terminal" evidence="1">
    <location>
        <begin position="81"/>
        <end position="166"/>
    </location>
</feature>
<evidence type="ECO:0000313" key="2">
    <source>
        <dbReference type="EMBL" id="ABZ07534.1"/>
    </source>
</evidence>
<reference evidence="2" key="1">
    <citation type="journal article" date="2008" name="ISME J.">
        <title>Genomic patterns of recombination, clonal divergence and environment in marine microbial populations.</title>
        <authorList>
            <person name="Konstantinidis K.T."/>
            <person name="Delong E.F."/>
        </authorList>
    </citation>
    <scope>NUCLEOTIDE SEQUENCE</scope>
</reference>